<dbReference type="EMBL" id="JH598225">
    <property type="status" value="NOT_ANNOTATED_CDS"/>
    <property type="molecule type" value="Genomic_DNA"/>
</dbReference>
<proteinExistence type="predicted"/>
<dbReference type="STRING" id="559515.M4C4G3"/>
<dbReference type="EnsemblProtists" id="HpaT813981">
    <property type="protein sequence ID" value="HpaP813981"/>
    <property type="gene ID" value="HpaG813981"/>
</dbReference>
<evidence type="ECO:0000313" key="3">
    <source>
        <dbReference type="Proteomes" id="UP000011713"/>
    </source>
</evidence>
<evidence type="ECO:0000313" key="2">
    <source>
        <dbReference type="EnsemblProtists" id="HpaP813981"/>
    </source>
</evidence>
<sequence length="247" mass="27604">MANRTLNRLGEEMKKSRWIQLFSPRADDQATWVSLGSKVIQPLNSMSLEQLSDNTAVMLQEMITSVPPGILNCCWQISGGIRDDDEVEAQDEGSVRIGRQKEVARPAESSSAGRQYARGGEISDATSRLENHARCRRTWSSEHAATRDAGVKMWNLLEDGRDAVLCGFAHGNAEAHAANYRNSKTKLLGGSWSDNRKRPGQVMEIRTHAPLDKIAKFEGKRHRSEGALQRIKRFTCEMKGTCQPHDE</sequence>
<feature type="region of interest" description="Disordered" evidence="1">
    <location>
        <begin position="100"/>
        <end position="129"/>
    </location>
</feature>
<reference evidence="2" key="2">
    <citation type="submission" date="2015-06" db="UniProtKB">
        <authorList>
            <consortium name="EnsemblProtists"/>
        </authorList>
    </citation>
    <scope>IDENTIFICATION</scope>
    <source>
        <strain evidence="2">Emoy2</strain>
    </source>
</reference>
<reference evidence="3" key="1">
    <citation type="journal article" date="2010" name="Science">
        <title>Signatures of adaptation to obligate biotrophy in the Hyaloperonospora arabidopsidis genome.</title>
        <authorList>
            <person name="Baxter L."/>
            <person name="Tripathy S."/>
            <person name="Ishaque N."/>
            <person name="Boot N."/>
            <person name="Cabral A."/>
            <person name="Kemen E."/>
            <person name="Thines M."/>
            <person name="Ah-Fong A."/>
            <person name="Anderson R."/>
            <person name="Badejoko W."/>
            <person name="Bittner-Eddy P."/>
            <person name="Boore J.L."/>
            <person name="Chibucos M.C."/>
            <person name="Coates M."/>
            <person name="Dehal P."/>
            <person name="Delehaunty K."/>
            <person name="Dong S."/>
            <person name="Downton P."/>
            <person name="Dumas B."/>
            <person name="Fabro G."/>
            <person name="Fronick C."/>
            <person name="Fuerstenberg S.I."/>
            <person name="Fulton L."/>
            <person name="Gaulin E."/>
            <person name="Govers F."/>
            <person name="Hughes L."/>
            <person name="Humphray S."/>
            <person name="Jiang R.H."/>
            <person name="Judelson H."/>
            <person name="Kamoun S."/>
            <person name="Kyung K."/>
            <person name="Meijer H."/>
            <person name="Minx P."/>
            <person name="Morris P."/>
            <person name="Nelson J."/>
            <person name="Phuntumart V."/>
            <person name="Qutob D."/>
            <person name="Rehmany A."/>
            <person name="Rougon-Cardoso A."/>
            <person name="Ryden P."/>
            <person name="Torto-Alalibo T."/>
            <person name="Studholme D."/>
            <person name="Wang Y."/>
            <person name="Win J."/>
            <person name="Wood J."/>
            <person name="Clifton S.W."/>
            <person name="Rogers J."/>
            <person name="Van den Ackerveken G."/>
            <person name="Jones J.D."/>
            <person name="McDowell J.M."/>
            <person name="Beynon J."/>
            <person name="Tyler B.M."/>
        </authorList>
    </citation>
    <scope>NUCLEOTIDE SEQUENCE [LARGE SCALE GENOMIC DNA]</scope>
    <source>
        <strain evidence="3">Emoy2</strain>
    </source>
</reference>
<dbReference type="AlphaFoldDB" id="M4C4G3"/>
<evidence type="ECO:0000256" key="1">
    <source>
        <dbReference type="SAM" id="MobiDB-lite"/>
    </source>
</evidence>
<protein>
    <submittedName>
        <fullName evidence="2">Uncharacterized protein</fullName>
    </submittedName>
</protein>
<dbReference type="VEuPathDB" id="FungiDB:HpaG813981"/>
<name>M4C4G3_HYAAE</name>
<dbReference type="HOGENOM" id="CLU_1126323_0_0_1"/>
<keyword evidence="3" id="KW-1185">Reference proteome</keyword>
<organism evidence="2 3">
    <name type="scientific">Hyaloperonospora arabidopsidis (strain Emoy2)</name>
    <name type="common">Downy mildew agent</name>
    <name type="synonym">Peronospora arabidopsidis</name>
    <dbReference type="NCBI Taxonomy" id="559515"/>
    <lineage>
        <taxon>Eukaryota</taxon>
        <taxon>Sar</taxon>
        <taxon>Stramenopiles</taxon>
        <taxon>Oomycota</taxon>
        <taxon>Peronosporomycetes</taxon>
        <taxon>Peronosporales</taxon>
        <taxon>Peronosporaceae</taxon>
        <taxon>Hyaloperonospora</taxon>
    </lineage>
</organism>
<dbReference type="InParanoid" id="M4C4G3"/>
<accession>M4C4G3</accession>
<dbReference type="Proteomes" id="UP000011713">
    <property type="component" value="Unassembled WGS sequence"/>
</dbReference>